<accession>F8UH93</accession>
<dbReference type="Pfam" id="PF05593">
    <property type="entry name" value="RHS_repeat"/>
    <property type="match status" value="1"/>
</dbReference>
<name>F8UH93_9ZZZZ</name>
<feature type="non-terminal residue" evidence="1">
    <location>
        <position position="176"/>
    </location>
</feature>
<dbReference type="InterPro" id="IPR031325">
    <property type="entry name" value="RHS_repeat"/>
</dbReference>
<reference evidence="1" key="1">
    <citation type="submission" date="2011-04" db="EMBL/GenBank/DDBJ databases">
        <title>Taxonomic and functional metagenomic profiling of the microbial community in the anoxic sediment of a brackish shallow lake (Laguna de Carrizo Central Spain).</title>
        <authorList>
            <consortium name="CONSOLIDER consortium CSD2007-00005"/>
            <person name="Guazzaroni M.-E."/>
            <person name="Richter M."/>
            <person name="Garcia-Salamanca A."/>
            <person name="Yarza P."/>
            <person name="Ferrer M."/>
        </authorList>
    </citation>
    <scope>NUCLEOTIDE SEQUENCE</scope>
</reference>
<gene>
    <name evidence="1" type="ORF">LDC_03247</name>
</gene>
<organism evidence="1">
    <name type="scientific">uncultured microorganism</name>
    <dbReference type="NCBI Taxonomy" id="358574"/>
    <lineage>
        <taxon>unclassified sequences</taxon>
        <taxon>environmental samples</taxon>
    </lineage>
</organism>
<proteinExistence type="predicted"/>
<evidence type="ECO:0000313" key="1">
    <source>
        <dbReference type="EMBL" id="AEI30400.1"/>
    </source>
</evidence>
<sequence>MTTSYEYDAHGRISEITYPSNFSVTYHYQNGYLQEIKRGDNSASIWKVDDLNALGQITNETYGNGVESERTYDTNGYLTAIVTGPDGNIQDLEYIYNTKGQMYQRKDHRHSSITETFYYDAMNRDTSSVIGGNREGLTYADNGNINTKSDLGEYNYSQSHPHAVESVDCYGEIEYT</sequence>
<dbReference type="Gene3D" id="2.180.10.10">
    <property type="entry name" value="RHS repeat-associated core"/>
    <property type="match status" value="1"/>
</dbReference>
<dbReference type="EMBL" id="JF805103">
    <property type="protein sequence ID" value="AEI30400.1"/>
    <property type="molecule type" value="Genomic_DNA"/>
</dbReference>
<protein>
    <submittedName>
        <fullName evidence="1">Cytoplasmic membrane protein</fullName>
    </submittedName>
</protein>
<dbReference type="AlphaFoldDB" id="F8UH93"/>